<dbReference type="InterPro" id="IPR009319">
    <property type="entry name" value="Phage_A118_VSP1"/>
</dbReference>
<gene>
    <name evidence="3" type="ORF">ACJDUG_00825</name>
</gene>
<sequence length="586" mass="68234">MDKKDNKNNPELLGDILKNVNKQSIQDNAEIERQKAYDISRIFQQMELDLISSMKRAFSFHQIEQEKEGFVWEQWQLSKLRAMEEFRKRNRAIVDSYSEPIQQAIDRELNNNFEAGEKRAEKLVQKIEEAGVILPKSERSKEELTDILETPKLEEKPNQPQEPQLEAPKHQENKPFNPAKTPPPEQNFFGVNDKKIEALQKSVEHDLKEAQHSVLRKMDDIYRQTLFKTHVYLQNGAKTLEQAIDMATKDFLEKGIDSIVYKNGRRVNIASYAEMALRTASQRATFLGEGKKRDEWGLYLVVVSAHANTCKMCEPWQGKVLIDDVFSHPSKEFIQENSKYHLLSEAIAAGLLHPNCRHTLITYFPGITQLPTVPDGKDAVKTYEAEQKQRYIERQIRMWKRIVVGSTDSENVSKADAKVKEWQKKLKQHLEDNSQLRRNNAREEVKGYKPIKITGALNPESKEAEKHAMQYYESVRHMKTDVGKIAKNTGFSEKTIQLIKNHIFTEEHNLGYGLIGRFDPDYDMARSWQRLIEGKEIKAMDIIMLRHEYLESGLMKRYNYEYRVAHDITERKYNYSKAVKEERGGS</sequence>
<dbReference type="RefSeq" id="WP_406767977.1">
    <property type="nucleotide sequence ID" value="NZ_JBJHZZ010000001.1"/>
</dbReference>
<dbReference type="Proteomes" id="UP001623591">
    <property type="component" value="Unassembled WGS sequence"/>
</dbReference>
<reference evidence="3 4" key="1">
    <citation type="submission" date="2024-11" db="EMBL/GenBank/DDBJ databases">
        <authorList>
            <person name="Heng Y.C."/>
            <person name="Lim A.C.H."/>
            <person name="Lee J.K.Y."/>
            <person name="Kittelmann S."/>
        </authorList>
    </citation>
    <scope>NUCLEOTIDE SEQUENCE [LARGE SCALE GENOMIC DNA]</scope>
    <source>
        <strain evidence="3 4">WILCCON 0185</strain>
    </source>
</reference>
<evidence type="ECO:0000313" key="3">
    <source>
        <dbReference type="EMBL" id="MFL0245517.1"/>
    </source>
</evidence>
<feature type="coiled-coil region" evidence="1">
    <location>
        <begin position="412"/>
        <end position="446"/>
    </location>
</feature>
<name>A0ABW8SZ22_9CLOT</name>
<proteinExistence type="predicted"/>
<dbReference type="EMBL" id="JBJHZZ010000001">
    <property type="protein sequence ID" value="MFL0245517.1"/>
    <property type="molecule type" value="Genomic_DNA"/>
</dbReference>
<evidence type="ECO:0000313" key="4">
    <source>
        <dbReference type="Proteomes" id="UP001623591"/>
    </source>
</evidence>
<comment type="caution">
    <text evidence="3">The sequence shown here is derived from an EMBL/GenBank/DDBJ whole genome shotgun (WGS) entry which is preliminary data.</text>
</comment>
<dbReference type="Pfam" id="PF06152">
    <property type="entry name" value="Phage_min_cap2"/>
    <property type="match status" value="2"/>
</dbReference>
<evidence type="ECO:0000256" key="1">
    <source>
        <dbReference type="SAM" id="Coils"/>
    </source>
</evidence>
<organism evidence="3 4">
    <name type="scientific">Candidatus Clostridium stratigraminis</name>
    <dbReference type="NCBI Taxonomy" id="3381661"/>
    <lineage>
        <taxon>Bacteria</taxon>
        <taxon>Bacillati</taxon>
        <taxon>Bacillota</taxon>
        <taxon>Clostridia</taxon>
        <taxon>Eubacteriales</taxon>
        <taxon>Clostridiaceae</taxon>
        <taxon>Clostridium</taxon>
    </lineage>
</organism>
<accession>A0ABW8SZ22</accession>
<evidence type="ECO:0000256" key="2">
    <source>
        <dbReference type="SAM" id="MobiDB-lite"/>
    </source>
</evidence>
<protein>
    <submittedName>
        <fullName evidence="3">Phage minor capsid protein</fullName>
    </submittedName>
</protein>
<feature type="compositionally biased region" description="Basic and acidic residues" evidence="2">
    <location>
        <begin position="148"/>
        <end position="157"/>
    </location>
</feature>
<feature type="region of interest" description="Disordered" evidence="2">
    <location>
        <begin position="148"/>
        <end position="188"/>
    </location>
</feature>
<keyword evidence="1" id="KW-0175">Coiled coil</keyword>
<keyword evidence="4" id="KW-1185">Reference proteome</keyword>